<dbReference type="Proteomes" id="UP000692954">
    <property type="component" value="Unassembled WGS sequence"/>
</dbReference>
<organism evidence="2 3">
    <name type="scientific">Paramecium sonneborni</name>
    <dbReference type="NCBI Taxonomy" id="65129"/>
    <lineage>
        <taxon>Eukaryota</taxon>
        <taxon>Sar</taxon>
        <taxon>Alveolata</taxon>
        <taxon>Ciliophora</taxon>
        <taxon>Intramacronucleata</taxon>
        <taxon>Oligohymenophorea</taxon>
        <taxon>Peniculida</taxon>
        <taxon>Parameciidae</taxon>
        <taxon>Paramecium</taxon>
    </lineage>
</organism>
<dbReference type="EMBL" id="CAJJDN010000112">
    <property type="protein sequence ID" value="CAD8116770.1"/>
    <property type="molecule type" value="Genomic_DNA"/>
</dbReference>
<reference evidence="2" key="1">
    <citation type="submission" date="2021-01" db="EMBL/GenBank/DDBJ databases">
        <authorList>
            <consortium name="Genoscope - CEA"/>
            <person name="William W."/>
        </authorList>
    </citation>
    <scope>NUCLEOTIDE SEQUENCE</scope>
</reference>
<feature type="transmembrane region" description="Helical" evidence="1">
    <location>
        <begin position="81"/>
        <end position="111"/>
    </location>
</feature>
<evidence type="ECO:0000313" key="3">
    <source>
        <dbReference type="Proteomes" id="UP000692954"/>
    </source>
</evidence>
<protein>
    <recommendedName>
        <fullName evidence="4">Transmembrane protein</fullName>
    </recommendedName>
</protein>
<evidence type="ECO:0000256" key="1">
    <source>
        <dbReference type="SAM" id="Phobius"/>
    </source>
</evidence>
<dbReference type="AlphaFoldDB" id="A0A8S1QQI5"/>
<sequence>MLEDSGTSCISGNYLAINKVCPKCRTRNCRNYQISSGECLACDYGYILTYLKCVHYAQHVLAQTINIMIWMQQHQINAKNVMFHVLLAIHHLLFVQVVQVINISILLIIAIQHVQQSKFNIMFTISNDKQCLSCPCLLCTSATQCTSCLDGYYLDSTNWIQCNSKYFIYESASKCITCIQDGYTNYKNDYIYNSCEPHCQQCYNGGCSKCDSSYYSQNQICTWQFQLYIMFKFCLLRMEKKDKELSRLIIISHQTLNIIII</sequence>
<keyword evidence="3" id="KW-1185">Reference proteome</keyword>
<keyword evidence="1" id="KW-1133">Transmembrane helix</keyword>
<accession>A0A8S1QQI5</accession>
<keyword evidence="1" id="KW-0472">Membrane</keyword>
<proteinExistence type="predicted"/>
<name>A0A8S1QQI5_9CILI</name>
<dbReference type="OrthoDB" id="28443at2759"/>
<evidence type="ECO:0000313" key="2">
    <source>
        <dbReference type="EMBL" id="CAD8116770.1"/>
    </source>
</evidence>
<comment type="caution">
    <text evidence="2">The sequence shown here is derived from an EMBL/GenBank/DDBJ whole genome shotgun (WGS) entry which is preliminary data.</text>
</comment>
<evidence type="ECO:0008006" key="4">
    <source>
        <dbReference type="Google" id="ProtNLM"/>
    </source>
</evidence>
<gene>
    <name evidence="2" type="ORF">PSON_ATCC_30995.1.T1120009</name>
</gene>
<keyword evidence="1" id="KW-0812">Transmembrane</keyword>